<dbReference type="InterPro" id="IPR036565">
    <property type="entry name" value="Mur-like_cat_sf"/>
</dbReference>
<evidence type="ECO:0000256" key="7">
    <source>
        <dbReference type="HAMAP-Rule" id="MF_00639"/>
    </source>
</evidence>
<evidence type="ECO:0000256" key="1">
    <source>
        <dbReference type="ARBA" id="ARBA00004496"/>
    </source>
</evidence>
<dbReference type="GO" id="GO:0008360">
    <property type="term" value="P:regulation of cell shape"/>
    <property type="evidence" value="ECO:0007669"/>
    <property type="project" value="UniProtKB-KW"/>
</dbReference>
<evidence type="ECO:0000256" key="6">
    <source>
        <dbReference type="ARBA" id="ARBA00022840"/>
    </source>
</evidence>
<evidence type="ECO:0000259" key="9">
    <source>
        <dbReference type="Pfam" id="PF02875"/>
    </source>
</evidence>
<name>A0A1F6EDX6_9BACT</name>
<dbReference type="UniPathway" id="UPA00219"/>
<dbReference type="InterPro" id="IPR004101">
    <property type="entry name" value="Mur_ligase_C"/>
</dbReference>
<comment type="pathway">
    <text evidence="2 7 8">Cell wall biogenesis; peptidoglycan biosynthesis.</text>
</comment>
<dbReference type="STRING" id="1798508.A3A35_02880"/>
<comment type="catalytic activity">
    <reaction evidence="7 8">
        <text>UDP-N-acetyl-alpha-D-muramoyl-L-alanine + D-glutamate + ATP = UDP-N-acetyl-alpha-D-muramoyl-L-alanyl-D-glutamate + ADP + phosphate + H(+)</text>
        <dbReference type="Rhea" id="RHEA:16429"/>
        <dbReference type="ChEBI" id="CHEBI:15378"/>
        <dbReference type="ChEBI" id="CHEBI:29986"/>
        <dbReference type="ChEBI" id="CHEBI:30616"/>
        <dbReference type="ChEBI" id="CHEBI:43474"/>
        <dbReference type="ChEBI" id="CHEBI:83898"/>
        <dbReference type="ChEBI" id="CHEBI:83900"/>
        <dbReference type="ChEBI" id="CHEBI:456216"/>
        <dbReference type="EC" id="6.3.2.9"/>
    </reaction>
</comment>
<accession>A0A1F6EDX6</accession>
<comment type="caution">
    <text evidence="11">The sequence shown here is derived from an EMBL/GenBank/DDBJ whole genome shotgun (WGS) entry which is preliminary data.</text>
</comment>
<keyword evidence="7 8" id="KW-0961">Cell wall biogenesis/degradation</keyword>
<proteinExistence type="inferred from homology"/>
<dbReference type="PANTHER" id="PTHR43692">
    <property type="entry name" value="UDP-N-ACETYLMURAMOYLALANINE--D-GLUTAMATE LIGASE"/>
    <property type="match status" value="1"/>
</dbReference>
<evidence type="ECO:0000313" key="12">
    <source>
        <dbReference type="Proteomes" id="UP000179115"/>
    </source>
</evidence>
<dbReference type="GO" id="GO:0008764">
    <property type="term" value="F:UDP-N-acetylmuramoylalanine-D-glutamate ligase activity"/>
    <property type="evidence" value="ECO:0007669"/>
    <property type="project" value="UniProtKB-UniRule"/>
</dbReference>
<dbReference type="InterPro" id="IPR005762">
    <property type="entry name" value="MurD"/>
</dbReference>
<dbReference type="GO" id="GO:0051301">
    <property type="term" value="P:cell division"/>
    <property type="evidence" value="ECO:0007669"/>
    <property type="project" value="UniProtKB-KW"/>
</dbReference>
<evidence type="ECO:0000256" key="3">
    <source>
        <dbReference type="ARBA" id="ARBA00022490"/>
    </source>
</evidence>
<keyword evidence="5 7" id="KW-0547">Nucleotide-binding</keyword>
<reference evidence="11 12" key="1">
    <citation type="journal article" date="2016" name="Nat. Commun.">
        <title>Thousands of microbial genomes shed light on interconnected biogeochemical processes in an aquifer system.</title>
        <authorList>
            <person name="Anantharaman K."/>
            <person name="Brown C.T."/>
            <person name="Hug L.A."/>
            <person name="Sharon I."/>
            <person name="Castelle C.J."/>
            <person name="Probst A.J."/>
            <person name="Thomas B.C."/>
            <person name="Singh A."/>
            <person name="Wilkins M.J."/>
            <person name="Karaoz U."/>
            <person name="Brodie E.L."/>
            <person name="Williams K.H."/>
            <person name="Hubbard S.S."/>
            <person name="Banfield J.F."/>
        </authorList>
    </citation>
    <scope>NUCLEOTIDE SEQUENCE [LARGE SCALE GENOMIC DNA]</scope>
</reference>
<keyword evidence="7 8" id="KW-0132">Cell division</keyword>
<evidence type="ECO:0000256" key="5">
    <source>
        <dbReference type="ARBA" id="ARBA00022741"/>
    </source>
</evidence>
<keyword evidence="6 7" id="KW-0067">ATP-binding</keyword>
<dbReference type="HAMAP" id="MF_00639">
    <property type="entry name" value="MurD"/>
    <property type="match status" value="1"/>
</dbReference>
<dbReference type="Pfam" id="PF02875">
    <property type="entry name" value="Mur_ligase_C"/>
    <property type="match status" value="1"/>
</dbReference>
<protein>
    <recommendedName>
        <fullName evidence="7 8">UDP-N-acetylmuramoylalanine--D-glutamate ligase</fullName>
        <ecNumber evidence="7 8">6.3.2.9</ecNumber>
    </recommendedName>
    <alternativeName>
        <fullName evidence="7">D-glutamic acid-adding enzyme</fullName>
    </alternativeName>
    <alternativeName>
        <fullName evidence="7">UDP-N-acetylmuramoyl-L-alanyl-D-glutamate synthetase</fullName>
    </alternativeName>
</protein>
<feature type="domain" description="Mur ligase central" evidence="10">
    <location>
        <begin position="122"/>
        <end position="232"/>
    </location>
</feature>
<keyword evidence="7 8" id="KW-0573">Peptidoglycan synthesis</keyword>
<evidence type="ECO:0000256" key="4">
    <source>
        <dbReference type="ARBA" id="ARBA00022598"/>
    </source>
</evidence>
<dbReference type="Gene3D" id="3.90.190.20">
    <property type="entry name" value="Mur ligase, C-terminal domain"/>
    <property type="match status" value="1"/>
</dbReference>
<comment type="similarity">
    <text evidence="7">Belongs to the MurCDEF family.</text>
</comment>
<dbReference type="EMBL" id="MFLV01000008">
    <property type="protein sequence ID" value="OGG71856.1"/>
    <property type="molecule type" value="Genomic_DNA"/>
</dbReference>
<dbReference type="GO" id="GO:0005737">
    <property type="term" value="C:cytoplasm"/>
    <property type="evidence" value="ECO:0007669"/>
    <property type="project" value="UniProtKB-SubCell"/>
</dbReference>
<dbReference type="InterPro" id="IPR013221">
    <property type="entry name" value="Mur_ligase_cen"/>
</dbReference>
<evidence type="ECO:0000256" key="8">
    <source>
        <dbReference type="RuleBase" id="RU003664"/>
    </source>
</evidence>
<dbReference type="NCBIfam" id="TIGR01087">
    <property type="entry name" value="murD"/>
    <property type="match status" value="1"/>
</dbReference>
<dbReference type="Gene3D" id="3.40.50.720">
    <property type="entry name" value="NAD(P)-binding Rossmann-like Domain"/>
    <property type="match status" value="1"/>
</dbReference>
<dbReference type="Pfam" id="PF08245">
    <property type="entry name" value="Mur_ligase_M"/>
    <property type="match status" value="1"/>
</dbReference>
<comment type="function">
    <text evidence="7 8">Cell wall formation. Catalyzes the addition of glutamate to the nucleotide precursor UDP-N-acetylmuramoyl-L-alanine (UMA).</text>
</comment>
<gene>
    <name evidence="7" type="primary">murD</name>
    <name evidence="11" type="ORF">A3A35_02880</name>
</gene>
<dbReference type="SUPFAM" id="SSF51984">
    <property type="entry name" value="MurCD N-terminal domain"/>
    <property type="match status" value="1"/>
</dbReference>
<dbReference type="GO" id="GO:0009252">
    <property type="term" value="P:peptidoglycan biosynthetic process"/>
    <property type="evidence" value="ECO:0007669"/>
    <property type="project" value="UniProtKB-UniRule"/>
</dbReference>
<feature type="binding site" evidence="7">
    <location>
        <begin position="124"/>
        <end position="130"/>
    </location>
    <ligand>
        <name>ATP</name>
        <dbReference type="ChEBI" id="CHEBI:30616"/>
    </ligand>
</feature>
<dbReference type="Gene3D" id="3.40.1190.10">
    <property type="entry name" value="Mur-like, catalytic domain"/>
    <property type="match status" value="1"/>
</dbReference>
<evidence type="ECO:0000256" key="2">
    <source>
        <dbReference type="ARBA" id="ARBA00004752"/>
    </source>
</evidence>
<keyword evidence="4 7" id="KW-0436">Ligase</keyword>
<comment type="subcellular location">
    <subcellularLocation>
        <location evidence="1 7 8">Cytoplasm</location>
    </subcellularLocation>
</comment>
<dbReference type="SUPFAM" id="SSF53623">
    <property type="entry name" value="MurD-like peptide ligases, catalytic domain"/>
    <property type="match status" value="1"/>
</dbReference>
<keyword evidence="7 8" id="KW-0133">Cell shape</keyword>
<dbReference type="SUPFAM" id="SSF53244">
    <property type="entry name" value="MurD-like peptide ligases, peptide-binding domain"/>
    <property type="match status" value="1"/>
</dbReference>
<dbReference type="Pfam" id="PF21799">
    <property type="entry name" value="MurD-like_N"/>
    <property type="match status" value="1"/>
</dbReference>
<dbReference type="EC" id="6.3.2.9" evidence="7 8"/>
<feature type="domain" description="Mur ligase C-terminal" evidence="9">
    <location>
        <begin position="304"/>
        <end position="420"/>
    </location>
</feature>
<dbReference type="Proteomes" id="UP000179115">
    <property type="component" value="Unassembled WGS sequence"/>
</dbReference>
<evidence type="ECO:0000259" key="10">
    <source>
        <dbReference type="Pfam" id="PF08245"/>
    </source>
</evidence>
<dbReference type="AlphaFoldDB" id="A0A1F6EDX6"/>
<dbReference type="GO" id="GO:0071555">
    <property type="term" value="P:cell wall organization"/>
    <property type="evidence" value="ECO:0007669"/>
    <property type="project" value="UniProtKB-KW"/>
</dbReference>
<keyword evidence="3 7" id="KW-0963">Cytoplasm</keyword>
<sequence length="446" mass="49996">MNYRQYFKNKKVTVMGLGLLGRGLGDTVFLAKQGAELIVTDLKDKKELAPSLKKLKGFQNITYVLGEHRLEDFRDRDFVLKAAGVPPDSPYIAEARKNGVPIEMSASLFAKLVPEDVIIVGITGTRGKSTTTHLVHHILKTVGKRVHLGGNVEGISTLALLPKVKAGDIVVLELDSWQLQGFGESRLSPHIAVFTNFLSDHLNYYKGDMSMYFEDKANIFKFQTKEDVLIVGKQVIRYIVQLGLRSKVRGLLVEGGPLSKSWNMRLLGEHNRINAALAVEVGRILNIPEERLRKAVASFKGLPGRLELLRTIRGIKIYNDNNATTPDATIAALRTLGRKRSVVLIFGGTDKGLDMSGLVKEIGKQCKVAVLLREKGSERIKSILFKLRFVKSYEEETLKRCVRRAFASAKRGDIILFSPAFASFGKWFKNEYDRGRQFRKLVKRLK</sequence>
<keyword evidence="7 8" id="KW-0131">Cell cycle</keyword>
<evidence type="ECO:0000313" key="11">
    <source>
        <dbReference type="EMBL" id="OGG71856.1"/>
    </source>
</evidence>
<dbReference type="GO" id="GO:0005524">
    <property type="term" value="F:ATP binding"/>
    <property type="evidence" value="ECO:0007669"/>
    <property type="project" value="UniProtKB-UniRule"/>
</dbReference>
<dbReference type="InterPro" id="IPR036615">
    <property type="entry name" value="Mur_ligase_C_dom_sf"/>
</dbReference>
<dbReference type="PANTHER" id="PTHR43692:SF1">
    <property type="entry name" value="UDP-N-ACETYLMURAMOYLALANINE--D-GLUTAMATE LIGASE"/>
    <property type="match status" value="1"/>
</dbReference>
<organism evidence="11 12">
    <name type="scientific">Candidatus Kaiserbacteria bacterium RIFCSPLOWO2_01_FULL_51_21</name>
    <dbReference type="NCBI Taxonomy" id="1798508"/>
    <lineage>
        <taxon>Bacteria</taxon>
        <taxon>Candidatus Kaiseribacteriota</taxon>
    </lineage>
</organism>